<evidence type="ECO:0000256" key="4">
    <source>
        <dbReference type="ARBA" id="ARBA00022840"/>
    </source>
</evidence>
<dbReference type="GO" id="GO:0042626">
    <property type="term" value="F:ATPase-coupled transmembrane transporter activity"/>
    <property type="evidence" value="ECO:0007669"/>
    <property type="project" value="TreeGrafter"/>
</dbReference>
<keyword evidence="2" id="KW-0677">Repeat</keyword>
<evidence type="ECO:0000256" key="1">
    <source>
        <dbReference type="ARBA" id="ARBA00004127"/>
    </source>
</evidence>
<accession>V9EYS8</accession>
<dbReference type="HOGENOM" id="CLU_1499156_0_0_1"/>
<evidence type="ECO:0000256" key="3">
    <source>
        <dbReference type="ARBA" id="ARBA00022741"/>
    </source>
</evidence>
<comment type="caution">
    <text evidence="5">The sequence shown here is derived from an EMBL/GenBank/DDBJ whole genome shotgun (WGS) entry which is preliminary data.</text>
</comment>
<proteinExistence type="predicted"/>
<keyword evidence="3" id="KW-0547">Nucleotide-binding</keyword>
<dbReference type="SUPFAM" id="SSF52540">
    <property type="entry name" value="P-loop containing nucleoside triphosphate hydrolases"/>
    <property type="match status" value="1"/>
</dbReference>
<dbReference type="Proteomes" id="UP000018721">
    <property type="component" value="Unassembled WGS sequence"/>
</dbReference>
<keyword evidence="4" id="KW-0067">ATP-binding</keyword>
<dbReference type="GO" id="GO:0016020">
    <property type="term" value="C:membrane"/>
    <property type="evidence" value="ECO:0007669"/>
    <property type="project" value="TreeGrafter"/>
</dbReference>
<comment type="subcellular location">
    <subcellularLocation>
        <location evidence="1">Endomembrane system</location>
        <topology evidence="1">Multi-pass membrane protein</topology>
    </subcellularLocation>
</comment>
<dbReference type="EMBL" id="ANIZ01001847">
    <property type="protein sequence ID" value="ETI44399.1"/>
    <property type="molecule type" value="Genomic_DNA"/>
</dbReference>
<evidence type="ECO:0000313" key="6">
    <source>
        <dbReference type="Proteomes" id="UP000018721"/>
    </source>
</evidence>
<name>V9EYS8_PHYNI</name>
<sequence length="180" mass="20628">MLRTFVFAVTQSLNWTVRMSSQSPMQMVSVERIQRNTETPMEVALTSTAPEMPLFDWPTTGAERKVGIVARTGAEGHRRAGRWRGLEGLKFQYGEHQRLSIARALLMRLKSLSQDRSLDQHSVREEFQHYTALTIAHQIKAILYSYHVFVTEKSSVAEFGSQMELQRKPGDIFSIQHFVS</sequence>
<organism evidence="5 6">
    <name type="scientific">Phytophthora nicotianae P1569</name>
    <dbReference type="NCBI Taxonomy" id="1317065"/>
    <lineage>
        <taxon>Eukaryota</taxon>
        <taxon>Sar</taxon>
        <taxon>Stramenopiles</taxon>
        <taxon>Oomycota</taxon>
        <taxon>Peronosporomycetes</taxon>
        <taxon>Peronosporales</taxon>
        <taxon>Peronosporaceae</taxon>
        <taxon>Phytophthora</taxon>
    </lineage>
</organism>
<dbReference type="PANTHER" id="PTHR24223:SF443">
    <property type="entry name" value="MULTIDRUG-RESISTANCE LIKE PROTEIN 1, ISOFORM I"/>
    <property type="match status" value="1"/>
</dbReference>
<dbReference type="GO" id="GO:0012505">
    <property type="term" value="C:endomembrane system"/>
    <property type="evidence" value="ECO:0007669"/>
    <property type="project" value="UniProtKB-SubCell"/>
</dbReference>
<gene>
    <name evidence="5" type="ORF">F443_10913</name>
</gene>
<dbReference type="Gene3D" id="3.40.50.300">
    <property type="entry name" value="P-loop containing nucleotide triphosphate hydrolases"/>
    <property type="match status" value="1"/>
</dbReference>
<dbReference type="InterPro" id="IPR050173">
    <property type="entry name" value="ABC_transporter_C-like"/>
</dbReference>
<dbReference type="GO" id="GO:0005524">
    <property type="term" value="F:ATP binding"/>
    <property type="evidence" value="ECO:0007669"/>
    <property type="project" value="UniProtKB-KW"/>
</dbReference>
<dbReference type="eggNOG" id="KOG0054">
    <property type="taxonomic scope" value="Eukaryota"/>
</dbReference>
<dbReference type="PANTHER" id="PTHR24223">
    <property type="entry name" value="ATP-BINDING CASSETTE SUB-FAMILY C"/>
    <property type="match status" value="1"/>
</dbReference>
<dbReference type="InterPro" id="IPR027417">
    <property type="entry name" value="P-loop_NTPase"/>
</dbReference>
<reference evidence="5 6" key="1">
    <citation type="submission" date="2013-11" db="EMBL/GenBank/DDBJ databases">
        <title>The Genome Sequence of Phytophthora parasitica P1569.</title>
        <authorList>
            <consortium name="The Broad Institute Genomics Platform"/>
            <person name="Russ C."/>
            <person name="Tyler B."/>
            <person name="Panabieres F."/>
            <person name="Shan W."/>
            <person name="Tripathy S."/>
            <person name="Grunwald N."/>
            <person name="Machado M."/>
            <person name="Johnson C.S."/>
            <person name="Arredondo F."/>
            <person name="Hong C."/>
            <person name="Coffey M."/>
            <person name="Young S.K."/>
            <person name="Zeng Q."/>
            <person name="Gargeya S."/>
            <person name="Fitzgerald M."/>
            <person name="Abouelleil A."/>
            <person name="Alvarado L."/>
            <person name="Chapman S.B."/>
            <person name="Gainer-Dewar J."/>
            <person name="Goldberg J."/>
            <person name="Griggs A."/>
            <person name="Gujja S."/>
            <person name="Hansen M."/>
            <person name="Howarth C."/>
            <person name="Imamovic A."/>
            <person name="Ireland A."/>
            <person name="Larimer J."/>
            <person name="McCowan C."/>
            <person name="Murphy C."/>
            <person name="Pearson M."/>
            <person name="Poon T.W."/>
            <person name="Priest M."/>
            <person name="Roberts A."/>
            <person name="Saif S."/>
            <person name="Shea T."/>
            <person name="Sykes S."/>
            <person name="Wortman J."/>
            <person name="Nusbaum C."/>
            <person name="Birren B."/>
        </authorList>
    </citation>
    <scope>NUCLEOTIDE SEQUENCE [LARGE SCALE GENOMIC DNA]</scope>
    <source>
        <strain evidence="5 6">P1569</strain>
    </source>
</reference>
<evidence type="ECO:0000313" key="5">
    <source>
        <dbReference type="EMBL" id="ETI44399.1"/>
    </source>
</evidence>
<dbReference type="AlphaFoldDB" id="V9EYS8"/>
<keyword evidence="6" id="KW-1185">Reference proteome</keyword>
<evidence type="ECO:0000256" key="2">
    <source>
        <dbReference type="ARBA" id="ARBA00022737"/>
    </source>
</evidence>
<protein>
    <submittedName>
        <fullName evidence="5">Uncharacterized protein</fullName>
    </submittedName>
</protein>